<dbReference type="PIRSF" id="PIRSF500176">
    <property type="entry name" value="L_ASNase"/>
    <property type="match status" value="1"/>
</dbReference>
<sequence>MKFLTQEEKQILVFLTTAAIASTVVSIYFGVNIQQENEEVSSKKIHIIHTGGDIDGNFKENYDIQTYKPLIKSADISPKDWNIIANDVGGKYNYYDAFVIICGKDTLVYTASALSFMLENLSKPVVLTDGDVTSALKLASKTKIPEVMIVSQGKLLRGCRSVHKSTDFFSSPNYPFLDNNNSLPIPTENMGIKFVNPKINIVVVKVFPGMTESPLINLIENDIADGVVLEMYGNGKAPTSKNFIDSINRLTKKGVIIVAVSQCDELVKLDVDIRLLEAGVLSGNDMTTPAAYAKLYFLLSNVEDKTLVRQLIEKTFRGEMSVNYPSV</sequence>
<dbReference type="GO" id="GO:0004067">
    <property type="term" value="F:asparaginase activity"/>
    <property type="evidence" value="ECO:0007669"/>
    <property type="project" value="TreeGrafter"/>
</dbReference>
<feature type="domain" description="Asparaginase/glutaminase C-terminal" evidence="3">
    <location>
        <begin position="200"/>
        <end position="311"/>
    </location>
</feature>
<organism evidence="4">
    <name type="scientific">viral metagenome</name>
    <dbReference type="NCBI Taxonomy" id="1070528"/>
    <lineage>
        <taxon>unclassified sequences</taxon>
        <taxon>metagenomes</taxon>
        <taxon>organismal metagenomes</taxon>
    </lineage>
</organism>
<evidence type="ECO:0000259" key="2">
    <source>
        <dbReference type="Pfam" id="PF00710"/>
    </source>
</evidence>
<dbReference type="Pfam" id="PF00710">
    <property type="entry name" value="Asparaginase"/>
    <property type="match status" value="1"/>
</dbReference>
<dbReference type="Gene3D" id="3.40.50.40">
    <property type="match status" value="1"/>
</dbReference>
<dbReference type="PANTHER" id="PTHR11707:SF28">
    <property type="entry name" value="60 KDA LYSOPHOSPHOLIPASE"/>
    <property type="match status" value="1"/>
</dbReference>
<feature type="domain" description="L-asparaginase N-terminal" evidence="2">
    <location>
        <begin position="50"/>
        <end position="178"/>
    </location>
</feature>
<dbReference type="PRINTS" id="PR00139">
    <property type="entry name" value="ASNGLNASE"/>
</dbReference>
<dbReference type="PANTHER" id="PTHR11707">
    <property type="entry name" value="L-ASPARAGINASE"/>
    <property type="match status" value="1"/>
</dbReference>
<evidence type="ECO:0008006" key="5">
    <source>
        <dbReference type="Google" id="ProtNLM"/>
    </source>
</evidence>
<feature type="transmembrane region" description="Helical" evidence="1">
    <location>
        <begin position="12"/>
        <end position="31"/>
    </location>
</feature>
<dbReference type="SMART" id="SM00870">
    <property type="entry name" value="Asparaginase"/>
    <property type="match status" value="1"/>
</dbReference>
<dbReference type="InterPro" id="IPR027474">
    <property type="entry name" value="L-asparaginase_N"/>
</dbReference>
<reference evidence="4" key="1">
    <citation type="journal article" date="2020" name="Nature">
        <title>Giant virus diversity and host interactions through global metagenomics.</title>
        <authorList>
            <person name="Schulz F."/>
            <person name="Roux S."/>
            <person name="Paez-Espino D."/>
            <person name="Jungbluth S."/>
            <person name="Walsh D.A."/>
            <person name="Denef V.J."/>
            <person name="McMahon K.D."/>
            <person name="Konstantinidis K.T."/>
            <person name="Eloe-Fadrosh E.A."/>
            <person name="Kyrpides N.C."/>
            <person name="Woyke T."/>
        </authorList>
    </citation>
    <scope>NUCLEOTIDE SEQUENCE</scope>
    <source>
        <strain evidence="4">GVMAG-M-3300023179-62</strain>
    </source>
</reference>
<proteinExistence type="predicted"/>
<dbReference type="InterPro" id="IPR027473">
    <property type="entry name" value="L-asparaginase_C"/>
</dbReference>
<protein>
    <recommendedName>
        <fullName evidence="5">Asparaginase</fullName>
    </recommendedName>
</protein>
<evidence type="ECO:0000256" key="1">
    <source>
        <dbReference type="SAM" id="Phobius"/>
    </source>
</evidence>
<dbReference type="AlphaFoldDB" id="A0A6C0H2Z0"/>
<dbReference type="PIRSF" id="PIRSF001220">
    <property type="entry name" value="L-ASNase_gatD"/>
    <property type="match status" value="1"/>
</dbReference>
<keyword evidence="1" id="KW-0472">Membrane</keyword>
<name>A0A6C0H2Z0_9ZZZZ</name>
<dbReference type="Pfam" id="PF17763">
    <property type="entry name" value="Asparaginase_C"/>
    <property type="match status" value="1"/>
</dbReference>
<dbReference type="EMBL" id="MN739859">
    <property type="protein sequence ID" value="QHT74921.1"/>
    <property type="molecule type" value="Genomic_DNA"/>
</dbReference>
<evidence type="ECO:0000313" key="4">
    <source>
        <dbReference type="EMBL" id="QHT74921.1"/>
    </source>
</evidence>
<dbReference type="SUPFAM" id="SSF53774">
    <property type="entry name" value="Glutaminase/Asparaginase"/>
    <property type="match status" value="1"/>
</dbReference>
<dbReference type="Gene3D" id="3.40.50.1170">
    <property type="entry name" value="L-asparaginase, N-terminal domain"/>
    <property type="match status" value="1"/>
</dbReference>
<dbReference type="PROSITE" id="PS51732">
    <property type="entry name" value="ASN_GLN_ASE_3"/>
    <property type="match status" value="1"/>
</dbReference>
<keyword evidence="1" id="KW-0812">Transmembrane</keyword>
<dbReference type="InterPro" id="IPR040919">
    <property type="entry name" value="Asparaginase_C"/>
</dbReference>
<accession>A0A6C0H2Z0</accession>
<keyword evidence="1" id="KW-1133">Transmembrane helix</keyword>
<evidence type="ECO:0000259" key="3">
    <source>
        <dbReference type="Pfam" id="PF17763"/>
    </source>
</evidence>
<dbReference type="InterPro" id="IPR006034">
    <property type="entry name" value="Asparaginase/glutaminase-like"/>
</dbReference>
<dbReference type="InterPro" id="IPR036152">
    <property type="entry name" value="Asp/glu_Ase-like_sf"/>
</dbReference>
<dbReference type="InterPro" id="IPR037152">
    <property type="entry name" value="L-asparaginase_N_sf"/>
</dbReference>